<accession>A0A1Y3XN44</accession>
<dbReference type="SUPFAM" id="SSF54211">
    <property type="entry name" value="Ribosomal protein S5 domain 2-like"/>
    <property type="match status" value="1"/>
</dbReference>
<dbReference type="GO" id="GO:0016887">
    <property type="term" value="F:ATP hydrolysis activity"/>
    <property type="evidence" value="ECO:0007669"/>
    <property type="project" value="InterPro"/>
</dbReference>
<dbReference type="Gene3D" id="3.30.230.80">
    <property type="match status" value="1"/>
</dbReference>
<dbReference type="InterPro" id="IPR003594">
    <property type="entry name" value="HATPase_dom"/>
</dbReference>
<dbReference type="OrthoDB" id="9802640at2"/>
<comment type="similarity">
    <text evidence="2 8">Belongs to the heat shock protein 90 family.</text>
</comment>
<dbReference type="SMART" id="SM00387">
    <property type="entry name" value="HATPase_c"/>
    <property type="match status" value="1"/>
</dbReference>
<dbReference type="HAMAP" id="MF_00505">
    <property type="entry name" value="HSP90"/>
    <property type="match status" value="1"/>
</dbReference>
<comment type="function">
    <text evidence="8">Molecular chaperone. Has ATPase activity.</text>
</comment>
<feature type="binding site" evidence="9">
    <location>
        <position position="29"/>
    </location>
    <ligand>
        <name>ATP</name>
        <dbReference type="ChEBI" id="CHEBI:30616"/>
    </ligand>
</feature>
<evidence type="ECO:0000256" key="7">
    <source>
        <dbReference type="ARBA" id="ARBA00023186"/>
    </source>
</evidence>
<proteinExistence type="inferred from homology"/>
<dbReference type="PROSITE" id="PS00298">
    <property type="entry name" value="HSP90"/>
    <property type="match status" value="1"/>
</dbReference>
<feature type="region of interest" description="A; substrate-binding" evidence="8">
    <location>
        <begin position="1"/>
        <end position="360"/>
    </location>
</feature>
<feature type="binding site" evidence="9">
    <location>
        <position position="80"/>
    </location>
    <ligand>
        <name>ATP</name>
        <dbReference type="ChEBI" id="CHEBI:30616"/>
    </ligand>
</feature>
<dbReference type="PRINTS" id="PR00775">
    <property type="entry name" value="HEATSHOCK90"/>
</dbReference>
<evidence type="ECO:0000259" key="10">
    <source>
        <dbReference type="SMART" id="SM00387"/>
    </source>
</evidence>
<dbReference type="RefSeq" id="WP_094335827.1">
    <property type="nucleotide sequence ID" value="NZ_NFIE01000018.1"/>
</dbReference>
<dbReference type="SUPFAM" id="SSF55874">
    <property type="entry name" value="ATPase domain of HSP90 chaperone/DNA topoisomerase II/histidine kinase"/>
    <property type="match status" value="1"/>
</dbReference>
<dbReference type="Gene3D" id="3.40.50.11260">
    <property type="match status" value="1"/>
</dbReference>
<evidence type="ECO:0000256" key="8">
    <source>
        <dbReference type="HAMAP-Rule" id="MF_00505"/>
    </source>
</evidence>
<evidence type="ECO:0000256" key="6">
    <source>
        <dbReference type="ARBA" id="ARBA00023016"/>
    </source>
</evidence>
<evidence type="ECO:0000256" key="5">
    <source>
        <dbReference type="ARBA" id="ARBA00022840"/>
    </source>
</evidence>
<keyword evidence="5 8" id="KW-0067">ATP-binding</keyword>
<feature type="region of interest" description="C" evidence="8">
    <location>
        <begin position="607"/>
        <end position="683"/>
    </location>
</feature>
<dbReference type="InterPro" id="IPR020568">
    <property type="entry name" value="Ribosomal_Su5_D2-typ_SF"/>
</dbReference>
<dbReference type="InterPro" id="IPR019805">
    <property type="entry name" value="Heat_shock_protein_90_CS"/>
</dbReference>
<name>A0A1Y3XN44_9ACTN</name>
<dbReference type="InterPro" id="IPR020575">
    <property type="entry name" value="Hsp90_N"/>
</dbReference>
<dbReference type="GO" id="GO:0005737">
    <property type="term" value="C:cytoplasm"/>
    <property type="evidence" value="ECO:0007669"/>
    <property type="project" value="UniProtKB-SubCell"/>
</dbReference>
<dbReference type="CDD" id="cd16927">
    <property type="entry name" value="HATPase_Hsp90-like"/>
    <property type="match status" value="1"/>
</dbReference>
<dbReference type="Gene3D" id="3.30.565.10">
    <property type="entry name" value="Histidine kinase-like ATPase, C-terminal domain"/>
    <property type="match status" value="1"/>
</dbReference>
<evidence type="ECO:0000256" key="1">
    <source>
        <dbReference type="ARBA" id="ARBA00004496"/>
    </source>
</evidence>
<dbReference type="FunFam" id="3.30.565.10:FF:000009">
    <property type="entry name" value="Molecular chaperone HtpG"/>
    <property type="match status" value="1"/>
</dbReference>
<organism evidence="11 12">
    <name type="scientific">[Collinsella] massiliensis</name>
    <dbReference type="NCBI Taxonomy" id="1232426"/>
    <lineage>
        <taxon>Bacteria</taxon>
        <taxon>Bacillati</taxon>
        <taxon>Actinomycetota</taxon>
        <taxon>Coriobacteriia</taxon>
        <taxon>Coriobacteriales</taxon>
        <taxon>Coriobacteriaceae</taxon>
        <taxon>Enorma</taxon>
    </lineage>
</organism>
<evidence type="ECO:0000313" key="12">
    <source>
        <dbReference type="Proteomes" id="UP000195781"/>
    </source>
</evidence>
<dbReference type="Pfam" id="PF00183">
    <property type="entry name" value="HSP90"/>
    <property type="match status" value="2"/>
</dbReference>
<keyword evidence="6 8" id="KW-0346">Stress response</keyword>
<feature type="binding site" evidence="9">
    <location>
        <position position="360"/>
    </location>
    <ligand>
        <name>ATP</name>
        <dbReference type="ChEBI" id="CHEBI:30616"/>
    </ligand>
</feature>
<evidence type="ECO:0000256" key="4">
    <source>
        <dbReference type="ARBA" id="ARBA00022741"/>
    </source>
</evidence>
<feature type="domain" description="Histidine kinase/HSP90-like ATPase" evidence="10">
    <location>
        <begin position="22"/>
        <end position="177"/>
    </location>
</feature>
<sequence>MRKFKTESKKLLDLMINSIYTNKEIFLRELISNASDAVDKLNFKSLTDDSMHVDQGDLAIRVSFDRDARTITVSDNGIGMTAEELEKNLGTIAHSGSQEFKAENAEHQGDAVDIIGQFGVGFYSAFMVAKRVRVVSRAYGQDEAHAWESDGLEGYTIEPGERAEHGTDVILTLRDNEPAKPTQPGEPAEPGENYDRFLSEWTLKDLIKRYSNYVRYPIQMMVTKTREKPKPEDAGDDYQPEYEEYQELETINSMTPIWKKRSDDVSQEDYNEFYKSTFHDFEDPARTISFHAEGTLEYDALLFIPGRAPFDLYSKDYEKGLALYSSNVMIMEKCADLLPDYYNFVRGVVDSEDVSLNISRETLQHDRQLHAIARRIEKKITSELEAMRDDDRAAYETFFENFGRGLKFGIYNSYGAKAAELGDLLLFWSAKEQKLVTLAEYAAAMPEGQKAIYYAAGDDRERLAKMPVVTGVLARGYDVLLCTQDVDEFTFQAMREYVARDMPKVYEDEAAREAAAKAVADGAEPELEDRHLELKNVATGDLDLATEDEKKQAEEATKEHGDLFAAMKEALGDRVEKVTVSSRLVGEDEAPACITTEGPLSLEMEKVLKRGPEAEVAGLPKTQRVLELNAQHPVFQKLVAAQEAGETEKLGRYAGLLYDQALLVEGILPEDPVAFATNVCALM</sequence>
<keyword evidence="3 8" id="KW-0963">Cytoplasm</keyword>
<comment type="caution">
    <text evidence="8">Lacks conserved residue(s) required for the propagation of feature annotation.</text>
</comment>
<dbReference type="GO" id="GO:0051082">
    <property type="term" value="F:unfolded protein binding"/>
    <property type="evidence" value="ECO:0007669"/>
    <property type="project" value="UniProtKB-UniRule"/>
</dbReference>
<feature type="binding site" evidence="9">
    <location>
        <begin position="95"/>
        <end position="96"/>
    </location>
    <ligand>
        <name>ATP</name>
        <dbReference type="ChEBI" id="CHEBI:30616"/>
    </ligand>
</feature>
<comment type="subunit">
    <text evidence="8">Homodimer.</text>
</comment>
<dbReference type="Gene3D" id="1.20.120.790">
    <property type="entry name" value="Heat shock protein 90, C-terminal domain"/>
    <property type="match status" value="1"/>
</dbReference>
<feature type="binding site" evidence="9">
    <location>
        <position position="75"/>
    </location>
    <ligand>
        <name>ATP</name>
        <dbReference type="ChEBI" id="CHEBI:30616"/>
    </ligand>
</feature>
<gene>
    <name evidence="8" type="primary">htpG</name>
    <name evidence="11" type="ORF">B5G02_07875</name>
</gene>
<keyword evidence="7 8" id="KW-0143">Chaperone</keyword>
<feature type="binding site" evidence="9">
    <location>
        <position position="33"/>
    </location>
    <ligand>
        <name>ATP</name>
        <dbReference type="ChEBI" id="CHEBI:30616"/>
    </ligand>
</feature>
<dbReference type="AlphaFoldDB" id="A0A1Y3XN44"/>
<evidence type="ECO:0000256" key="2">
    <source>
        <dbReference type="ARBA" id="ARBA00008239"/>
    </source>
</evidence>
<evidence type="ECO:0000256" key="9">
    <source>
        <dbReference type="PIRSR" id="PIRSR002583-1"/>
    </source>
</evidence>
<dbReference type="NCBIfam" id="NF003555">
    <property type="entry name" value="PRK05218.1"/>
    <property type="match status" value="1"/>
</dbReference>
<dbReference type="SUPFAM" id="SSF110942">
    <property type="entry name" value="HSP90 C-terminal domain"/>
    <property type="match status" value="1"/>
</dbReference>
<keyword evidence="12" id="KW-1185">Reference proteome</keyword>
<reference evidence="12" key="1">
    <citation type="submission" date="2017-04" db="EMBL/GenBank/DDBJ databases">
        <title>Function of individual gut microbiota members based on whole genome sequencing of pure cultures obtained from chicken caecum.</title>
        <authorList>
            <person name="Medvecky M."/>
            <person name="Cejkova D."/>
            <person name="Polansky O."/>
            <person name="Karasova D."/>
            <person name="Kubasova T."/>
            <person name="Cizek A."/>
            <person name="Rychlik I."/>
        </authorList>
    </citation>
    <scope>NUCLEOTIDE SEQUENCE [LARGE SCALE GENOMIC DNA]</scope>
    <source>
        <strain evidence="12">An5</strain>
    </source>
</reference>
<evidence type="ECO:0000313" key="11">
    <source>
        <dbReference type="EMBL" id="OUN86965.1"/>
    </source>
</evidence>
<comment type="subcellular location">
    <subcellularLocation>
        <location evidence="1 8">Cytoplasm</location>
    </subcellularLocation>
</comment>
<keyword evidence="4 8" id="KW-0547">Nucleotide-binding</keyword>
<dbReference type="Pfam" id="PF13589">
    <property type="entry name" value="HATPase_c_3"/>
    <property type="match status" value="1"/>
</dbReference>
<evidence type="ECO:0000256" key="3">
    <source>
        <dbReference type="ARBA" id="ARBA00022490"/>
    </source>
</evidence>
<feature type="binding site" evidence="9">
    <location>
        <begin position="117"/>
        <end position="122"/>
    </location>
    <ligand>
        <name>ATP</name>
        <dbReference type="ChEBI" id="CHEBI:30616"/>
    </ligand>
</feature>
<dbReference type="EMBL" id="NFIE01000018">
    <property type="protein sequence ID" value="OUN86965.1"/>
    <property type="molecule type" value="Genomic_DNA"/>
</dbReference>
<dbReference type="GO" id="GO:0140662">
    <property type="term" value="F:ATP-dependent protein folding chaperone"/>
    <property type="evidence" value="ECO:0007669"/>
    <property type="project" value="InterPro"/>
</dbReference>
<dbReference type="PIRSF" id="PIRSF002583">
    <property type="entry name" value="Hsp90"/>
    <property type="match status" value="1"/>
</dbReference>
<dbReference type="InterPro" id="IPR036890">
    <property type="entry name" value="HATPase_C_sf"/>
</dbReference>
<protein>
    <recommendedName>
        <fullName evidence="8">Chaperone protein HtpG</fullName>
    </recommendedName>
    <alternativeName>
        <fullName evidence="8">Heat shock protein HtpG</fullName>
    </alternativeName>
    <alternativeName>
        <fullName evidence="8">High temperature protein G</fullName>
    </alternativeName>
</protein>
<comment type="caution">
    <text evidence="11">The sequence shown here is derived from an EMBL/GenBank/DDBJ whole genome shotgun (WGS) entry which is preliminary data.</text>
</comment>
<feature type="binding site" evidence="9">
    <location>
        <position position="167"/>
    </location>
    <ligand>
        <name>ATP</name>
        <dbReference type="ChEBI" id="CHEBI:30616"/>
    </ligand>
</feature>
<dbReference type="Proteomes" id="UP000195781">
    <property type="component" value="Unassembled WGS sequence"/>
</dbReference>
<dbReference type="InterPro" id="IPR001404">
    <property type="entry name" value="Hsp90_fam"/>
</dbReference>
<dbReference type="PANTHER" id="PTHR11528">
    <property type="entry name" value="HEAT SHOCK PROTEIN 90 FAMILY MEMBER"/>
    <property type="match status" value="1"/>
</dbReference>
<dbReference type="GO" id="GO:0005524">
    <property type="term" value="F:ATP binding"/>
    <property type="evidence" value="ECO:0007669"/>
    <property type="project" value="UniProtKB-UniRule"/>
</dbReference>
<dbReference type="InterPro" id="IPR037196">
    <property type="entry name" value="HSP90_C"/>
</dbReference>
<feature type="binding site" evidence="9">
    <location>
        <position position="88"/>
    </location>
    <ligand>
        <name>ATP</name>
        <dbReference type="ChEBI" id="CHEBI:30616"/>
    </ligand>
</feature>